<sequence length="101" mass="11920">MVTDITIDIIATLQYDYHYCDYNIKKFTEHLEKGQNKLTIEELKGREESTQANEKLDEGFEMRFIIDFSFSKDDEYLILSGKESELTSPLKMFCFVNNPNF</sequence>
<dbReference type="EMBL" id="QKWP01002214">
    <property type="protein sequence ID" value="RIB04270.1"/>
    <property type="molecule type" value="Genomic_DNA"/>
</dbReference>
<protein>
    <submittedName>
        <fullName evidence="1">Uncharacterized protein</fullName>
    </submittedName>
</protein>
<reference evidence="1 2" key="1">
    <citation type="submission" date="2018-06" db="EMBL/GenBank/DDBJ databases">
        <title>Comparative genomics reveals the genomic features of Rhizophagus irregularis, R. cerebriforme, R. diaphanum and Gigaspora rosea, and their symbiotic lifestyle signature.</title>
        <authorList>
            <person name="Morin E."/>
            <person name="San Clemente H."/>
            <person name="Chen E.C.H."/>
            <person name="De La Providencia I."/>
            <person name="Hainaut M."/>
            <person name="Kuo A."/>
            <person name="Kohler A."/>
            <person name="Murat C."/>
            <person name="Tang N."/>
            <person name="Roy S."/>
            <person name="Loubradou J."/>
            <person name="Henrissat B."/>
            <person name="Grigoriev I.V."/>
            <person name="Corradi N."/>
            <person name="Roux C."/>
            <person name="Martin F.M."/>
        </authorList>
    </citation>
    <scope>NUCLEOTIDE SEQUENCE [LARGE SCALE GENOMIC DNA]</scope>
    <source>
        <strain evidence="1 2">DAOM 194757</strain>
    </source>
</reference>
<keyword evidence="2" id="KW-1185">Reference proteome</keyword>
<comment type="caution">
    <text evidence="1">The sequence shown here is derived from an EMBL/GenBank/DDBJ whole genome shotgun (WGS) entry which is preliminary data.</text>
</comment>
<dbReference type="Proteomes" id="UP000266673">
    <property type="component" value="Unassembled WGS sequence"/>
</dbReference>
<gene>
    <name evidence="1" type="ORF">C2G38_2222823</name>
</gene>
<organism evidence="1 2">
    <name type="scientific">Gigaspora rosea</name>
    <dbReference type="NCBI Taxonomy" id="44941"/>
    <lineage>
        <taxon>Eukaryota</taxon>
        <taxon>Fungi</taxon>
        <taxon>Fungi incertae sedis</taxon>
        <taxon>Mucoromycota</taxon>
        <taxon>Glomeromycotina</taxon>
        <taxon>Glomeromycetes</taxon>
        <taxon>Diversisporales</taxon>
        <taxon>Gigasporaceae</taxon>
        <taxon>Gigaspora</taxon>
    </lineage>
</organism>
<name>A0A397U229_9GLOM</name>
<evidence type="ECO:0000313" key="1">
    <source>
        <dbReference type="EMBL" id="RIB04270.1"/>
    </source>
</evidence>
<dbReference type="AlphaFoldDB" id="A0A397U229"/>
<proteinExistence type="predicted"/>
<accession>A0A397U229</accession>
<evidence type="ECO:0000313" key="2">
    <source>
        <dbReference type="Proteomes" id="UP000266673"/>
    </source>
</evidence>